<evidence type="ECO:0000259" key="7">
    <source>
        <dbReference type="Pfam" id="PF23231"/>
    </source>
</evidence>
<dbReference type="GO" id="GO:0000245">
    <property type="term" value="P:spliceosomal complex assembly"/>
    <property type="evidence" value="ECO:0007669"/>
    <property type="project" value="TreeGrafter"/>
</dbReference>
<dbReference type="Pfam" id="PF23231">
    <property type="entry name" value="HAT_Syf1_CNRKL1_C"/>
    <property type="match status" value="1"/>
</dbReference>
<name>A0A448XKS7_9PLAT</name>
<dbReference type="Gene3D" id="1.25.40.10">
    <property type="entry name" value="Tetratricopeptide repeat domain"/>
    <property type="match status" value="1"/>
</dbReference>
<evidence type="ECO:0000313" key="8">
    <source>
        <dbReference type="EMBL" id="VEL39034.1"/>
    </source>
</evidence>
<keyword evidence="9" id="KW-1185">Reference proteome</keyword>
<gene>
    <name evidence="8" type="ORF">PXEA_LOCUS32474</name>
</gene>
<evidence type="ECO:0000256" key="1">
    <source>
        <dbReference type="ARBA" id="ARBA00004123"/>
    </source>
</evidence>
<dbReference type="OrthoDB" id="541719at2759"/>
<evidence type="ECO:0000256" key="4">
    <source>
        <dbReference type="ARBA" id="ARBA00022737"/>
    </source>
</evidence>
<evidence type="ECO:0000313" key="9">
    <source>
        <dbReference type="Proteomes" id="UP000784294"/>
    </source>
</evidence>
<keyword evidence="4" id="KW-0677">Repeat</keyword>
<organism evidence="8 9">
    <name type="scientific">Protopolystoma xenopodis</name>
    <dbReference type="NCBI Taxonomy" id="117903"/>
    <lineage>
        <taxon>Eukaryota</taxon>
        <taxon>Metazoa</taxon>
        <taxon>Spiralia</taxon>
        <taxon>Lophotrochozoa</taxon>
        <taxon>Platyhelminthes</taxon>
        <taxon>Monogenea</taxon>
        <taxon>Polyopisthocotylea</taxon>
        <taxon>Polystomatidea</taxon>
        <taxon>Polystomatidae</taxon>
        <taxon>Protopolystoma</taxon>
    </lineage>
</organism>
<accession>A0A448XKS7</accession>
<dbReference type="SMART" id="SM00386">
    <property type="entry name" value="HAT"/>
    <property type="match status" value="3"/>
</dbReference>
<dbReference type="GO" id="GO:0071014">
    <property type="term" value="C:post-mRNA release spliceosomal complex"/>
    <property type="evidence" value="ECO:0007669"/>
    <property type="project" value="TreeGrafter"/>
</dbReference>
<proteinExistence type="inferred from homology"/>
<sequence>MYAEMESLLGELDRARGIYELGVSQRLLDMPELLWKAYIDFELEQRDWEHARALYRRLMQRTQHVKVWLSLASFELCAQDVLPEPTAAQESQETEEDMDEETGLTRAEVRARNELAAANAVERARDVYREANKALRTVIDKEHRVKLIEAWKEFEVKSGFHCVLMKREFRLLTTYQKHPYDRKHEFIYIDYGLIKSLYS</sequence>
<keyword evidence="6" id="KW-0539">Nucleus</keyword>
<dbReference type="GO" id="GO:0071007">
    <property type="term" value="C:U2-type catalytic step 2 spliceosome"/>
    <property type="evidence" value="ECO:0007669"/>
    <property type="project" value="TreeGrafter"/>
</dbReference>
<dbReference type="PANTHER" id="PTHR11246:SF3">
    <property type="entry name" value="CROOKED NECK-LIKE PROTEIN 1"/>
    <property type="match status" value="1"/>
</dbReference>
<dbReference type="PANTHER" id="PTHR11246">
    <property type="entry name" value="PRE-MRNA SPLICING FACTOR"/>
    <property type="match status" value="1"/>
</dbReference>
<keyword evidence="5" id="KW-0508">mRNA splicing</keyword>
<dbReference type="SUPFAM" id="SSF48452">
    <property type="entry name" value="TPR-like"/>
    <property type="match status" value="1"/>
</dbReference>
<dbReference type="AlphaFoldDB" id="A0A448XKS7"/>
<comment type="similarity">
    <text evidence="2">Belongs to the crooked-neck family.</text>
</comment>
<evidence type="ECO:0000256" key="3">
    <source>
        <dbReference type="ARBA" id="ARBA00022664"/>
    </source>
</evidence>
<evidence type="ECO:0000256" key="6">
    <source>
        <dbReference type="ARBA" id="ARBA00023242"/>
    </source>
</evidence>
<evidence type="ECO:0000256" key="5">
    <source>
        <dbReference type="ARBA" id="ARBA00023187"/>
    </source>
</evidence>
<dbReference type="InterPro" id="IPR055430">
    <property type="entry name" value="HAT_Syf1_CNRKL1_C"/>
</dbReference>
<dbReference type="InterPro" id="IPR045075">
    <property type="entry name" value="Syf1-like"/>
</dbReference>
<dbReference type="Proteomes" id="UP000784294">
    <property type="component" value="Unassembled WGS sequence"/>
</dbReference>
<dbReference type="EMBL" id="CAAALY010259849">
    <property type="protein sequence ID" value="VEL39034.1"/>
    <property type="molecule type" value="Genomic_DNA"/>
</dbReference>
<dbReference type="InterPro" id="IPR011990">
    <property type="entry name" value="TPR-like_helical_dom_sf"/>
</dbReference>
<dbReference type="InterPro" id="IPR003107">
    <property type="entry name" value="HAT"/>
</dbReference>
<evidence type="ECO:0000256" key="2">
    <source>
        <dbReference type="ARBA" id="ARBA00008644"/>
    </source>
</evidence>
<keyword evidence="3" id="KW-0507">mRNA processing</keyword>
<dbReference type="GO" id="GO:0071011">
    <property type="term" value="C:precatalytic spliceosome"/>
    <property type="evidence" value="ECO:0007669"/>
    <property type="project" value="TreeGrafter"/>
</dbReference>
<reference evidence="8" key="1">
    <citation type="submission" date="2018-11" db="EMBL/GenBank/DDBJ databases">
        <authorList>
            <consortium name="Pathogen Informatics"/>
        </authorList>
    </citation>
    <scope>NUCLEOTIDE SEQUENCE</scope>
</reference>
<comment type="caution">
    <text evidence="8">The sequence shown here is derived from an EMBL/GenBank/DDBJ whole genome shotgun (WGS) entry which is preliminary data.</text>
</comment>
<dbReference type="GO" id="GO:0000974">
    <property type="term" value="C:Prp19 complex"/>
    <property type="evidence" value="ECO:0007669"/>
    <property type="project" value="TreeGrafter"/>
</dbReference>
<feature type="domain" description="Pre-mRNA-splicing factor Syf1/CRNKL1-like C-terminal HAT-repeats" evidence="7">
    <location>
        <begin position="2"/>
        <end position="103"/>
    </location>
</feature>
<protein>
    <recommendedName>
        <fullName evidence="7">Pre-mRNA-splicing factor Syf1/CRNKL1-like C-terminal HAT-repeats domain-containing protein</fullName>
    </recommendedName>
</protein>
<comment type="subcellular location">
    <subcellularLocation>
        <location evidence="1">Nucleus</location>
    </subcellularLocation>
</comment>